<comment type="catalytic activity">
    <reaction evidence="9">
        <text>tRNA(Met) + L-methionine + ATP = L-methionyl-tRNA(Met) + AMP + diphosphate</text>
        <dbReference type="Rhea" id="RHEA:13481"/>
        <dbReference type="Rhea" id="RHEA-COMP:9667"/>
        <dbReference type="Rhea" id="RHEA-COMP:9698"/>
        <dbReference type="ChEBI" id="CHEBI:30616"/>
        <dbReference type="ChEBI" id="CHEBI:33019"/>
        <dbReference type="ChEBI" id="CHEBI:57844"/>
        <dbReference type="ChEBI" id="CHEBI:78442"/>
        <dbReference type="ChEBI" id="CHEBI:78530"/>
        <dbReference type="ChEBI" id="CHEBI:456215"/>
        <dbReference type="EC" id="6.1.1.10"/>
    </reaction>
</comment>
<dbReference type="PANTHER" id="PTHR43326:SF1">
    <property type="entry name" value="METHIONINE--TRNA LIGASE, MITOCHONDRIAL"/>
    <property type="match status" value="1"/>
</dbReference>
<evidence type="ECO:0000256" key="8">
    <source>
        <dbReference type="ARBA" id="ARBA00023146"/>
    </source>
</evidence>
<comment type="subunit">
    <text evidence="9">Monomer.</text>
</comment>
<feature type="binding site" evidence="9">
    <location>
        <position position="160"/>
    </location>
    <ligand>
        <name>Zn(2+)</name>
        <dbReference type="ChEBI" id="CHEBI:29105"/>
    </ligand>
</feature>
<feature type="binding site" evidence="9">
    <location>
        <position position="143"/>
    </location>
    <ligand>
        <name>Zn(2+)</name>
        <dbReference type="ChEBI" id="CHEBI:29105"/>
    </ligand>
</feature>
<dbReference type="SUPFAM" id="SSF52374">
    <property type="entry name" value="Nucleotidylyl transferase"/>
    <property type="match status" value="1"/>
</dbReference>
<dbReference type="PROSITE" id="PS00178">
    <property type="entry name" value="AA_TRNA_LIGASE_I"/>
    <property type="match status" value="1"/>
</dbReference>
<sequence>MTYQHSEEGTDAGGSDSYYITTAIDYPNGAPHIGHALEKVAADVVARYHRLRGHDTFFSMGIDENSLHVLRTANERGVEPHEWINTLDETFRRAWKALDISYDYWIRTTEERHQRASQEMFRRALSKGDIYKDNYSGWYCPNCNTFYATEELIGGRCPNHPSLSPEWLHEDNYFFALSKYGERLLAHIEANPDFIVPASRKAEVVGLLKQGLRDFSVSRLVRPGVEGWGIPVPEDPKHVIYVWFDALTNYLTAVGFPDDEQKFANYWPADAHVIGKDITRFHCLYWPAMLLSADLPLPKQIPVHGFLSVENQKISKTLGNVIDPVKLVEKIGVDAVRYYLARNLFFASDGDFSRAGLARFYNDELGNDLGNLLNRVVSMIKRYRKGEVPAPGPQGTREDELQVMAISTRERAAEAIENWEIGNALSITWNFVRRVNQYIEHSEPWKLAKQPDAEQQLNTVLYTAAEATRILAILLAPYIPTSSNRMYEQLGLPAIQAGAWETQTAWGSIPMTEVSPSALLFPRLDPEVTATL</sequence>
<dbReference type="InterPro" id="IPR013155">
    <property type="entry name" value="M/V/L/I-tRNA-synth_anticd-bd"/>
</dbReference>
<comment type="caution">
    <text evidence="9">Lacks conserved residue(s) required for the propagation of feature annotation.</text>
</comment>
<keyword evidence="4 9" id="KW-0436">Ligase</keyword>
<dbReference type="InterPro" id="IPR001412">
    <property type="entry name" value="aa-tRNA-synth_I_CS"/>
</dbReference>
<keyword evidence="6 9" id="KW-0067">ATP-binding</keyword>
<dbReference type="GO" id="GO:0005737">
    <property type="term" value="C:cytoplasm"/>
    <property type="evidence" value="ECO:0007669"/>
    <property type="project" value="UniProtKB-SubCell"/>
</dbReference>
<proteinExistence type="inferred from homology"/>
<evidence type="ECO:0000256" key="1">
    <source>
        <dbReference type="ARBA" id="ARBA00003314"/>
    </source>
</evidence>
<dbReference type="FunFam" id="2.170.220.10:FF:000002">
    <property type="entry name" value="Methionine--tRNA ligase"/>
    <property type="match status" value="1"/>
</dbReference>
<dbReference type="PRINTS" id="PR01041">
    <property type="entry name" value="TRNASYNTHMET"/>
</dbReference>
<evidence type="ECO:0000256" key="3">
    <source>
        <dbReference type="ARBA" id="ARBA00022490"/>
    </source>
</evidence>
<feature type="short sequence motif" description="'HIGH' region" evidence="9">
    <location>
        <begin position="25"/>
        <end position="35"/>
    </location>
</feature>
<keyword evidence="7 9" id="KW-0648">Protein biosynthesis</keyword>
<dbReference type="InterPro" id="IPR033911">
    <property type="entry name" value="MetRS_core"/>
</dbReference>
<gene>
    <name evidence="9" type="primary">metG</name>
    <name evidence="13" type="ORF">KDW_28740</name>
</gene>
<evidence type="ECO:0000256" key="4">
    <source>
        <dbReference type="ARBA" id="ARBA00022598"/>
    </source>
</evidence>
<dbReference type="EC" id="6.1.1.10" evidence="9"/>
<evidence type="ECO:0000256" key="7">
    <source>
        <dbReference type="ARBA" id="ARBA00022917"/>
    </source>
</evidence>
<dbReference type="NCBIfam" id="TIGR00398">
    <property type="entry name" value="metG"/>
    <property type="match status" value="1"/>
</dbReference>
<dbReference type="EMBL" id="BKZW01000001">
    <property type="protein sequence ID" value="GER88712.1"/>
    <property type="molecule type" value="Genomic_DNA"/>
</dbReference>
<organism evidence="13 14">
    <name type="scientific">Dictyobacter vulcani</name>
    <dbReference type="NCBI Taxonomy" id="2607529"/>
    <lineage>
        <taxon>Bacteria</taxon>
        <taxon>Bacillati</taxon>
        <taxon>Chloroflexota</taxon>
        <taxon>Ktedonobacteria</taxon>
        <taxon>Ktedonobacterales</taxon>
        <taxon>Dictyobacteraceae</taxon>
        <taxon>Dictyobacter</taxon>
    </lineage>
</organism>
<comment type="similarity">
    <text evidence="10">Belongs to the class-I aminoacyl-tRNA synthetase family.</text>
</comment>
<dbReference type="NCBIfam" id="NF008900">
    <property type="entry name" value="PRK12267.1"/>
    <property type="match status" value="1"/>
</dbReference>
<keyword evidence="3 9" id="KW-0963">Cytoplasm</keyword>
<dbReference type="GO" id="GO:0004825">
    <property type="term" value="F:methionine-tRNA ligase activity"/>
    <property type="evidence" value="ECO:0007669"/>
    <property type="project" value="UniProtKB-UniRule"/>
</dbReference>
<keyword evidence="5 9" id="KW-0547">Nucleotide-binding</keyword>
<feature type="binding site" evidence="9">
    <location>
        <position position="140"/>
    </location>
    <ligand>
        <name>Zn(2+)</name>
        <dbReference type="ChEBI" id="CHEBI:29105"/>
    </ligand>
</feature>
<evidence type="ECO:0000259" key="11">
    <source>
        <dbReference type="Pfam" id="PF08264"/>
    </source>
</evidence>
<dbReference type="SUPFAM" id="SSF47323">
    <property type="entry name" value="Anticodon-binding domain of a subclass of class I aminoacyl-tRNA synthetases"/>
    <property type="match status" value="1"/>
</dbReference>
<dbReference type="InterPro" id="IPR041872">
    <property type="entry name" value="Anticodon_Met"/>
</dbReference>
<evidence type="ECO:0000256" key="5">
    <source>
        <dbReference type="ARBA" id="ARBA00022741"/>
    </source>
</evidence>
<feature type="domain" description="Methionyl/Leucyl tRNA synthetase" evidence="12">
    <location>
        <begin position="18"/>
        <end position="159"/>
    </location>
</feature>
<evidence type="ECO:0000256" key="10">
    <source>
        <dbReference type="RuleBase" id="RU363039"/>
    </source>
</evidence>
<dbReference type="Gene3D" id="2.170.220.10">
    <property type="match status" value="1"/>
</dbReference>
<dbReference type="InterPro" id="IPR023457">
    <property type="entry name" value="Met-tRNA_synth_2"/>
</dbReference>
<dbReference type="Gene3D" id="1.10.730.10">
    <property type="entry name" value="Isoleucyl-tRNA Synthetase, Domain 1"/>
    <property type="match status" value="1"/>
</dbReference>
<dbReference type="InterPro" id="IPR014758">
    <property type="entry name" value="Met-tRNA_synth"/>
</dbReference>
<dbReference type="Proteomes" id="UP000326912">
    <property type="component" value="Unassembled WGS sequence"/>
</dbReference>
<dbReference type="GO" id="GO:0006431">
    <property type="term" value="P:methionyl-tRNA aminoacylation"/>
    <property type="evidence" value="ECO:0007669"/>
    <property type="project" value="UniProtKB-UniRule"/>
</dbReference>
<dbReference type="InterPro" id="IPR009080">
    <property type="entry name" value="tRNAsynth_Ia_anticodon-bd"/>
</dbReference>
<dbReference type="RefSeq" id="WP_151756581.1">
    <property type="nucleotide sequence ID" value="NZ_BKZW01000001.1"/>
</dbReference>
<name>A0A5J4KNF0_9CHLR</name>
<reference evidence="13 14" key="1">
    <citation type="submission" date="2019-10" db="EMBL/GenBank/DDBJ databases">
        <title>Dictyobacter vulcani sp. nov., within the class Ktedonobacteria, isolated from soil of volcanic Mt. Zao.</title>
        <authorList>
            <person name="Zheng Y."/>
            <person name="Wang C.M."/>
            <person name="Sakai Y."/>
            <person name="Abe K."/>
            <person name="Yokota A."/>
            <person name="Yabe S."/>
        </authorList>
    </citation>
    <scope>NUCLEOTIDE SEQUENCE [LARGE SCALE GENOMIC DNA]</scope>
    <source>
        <strain evidence="13 14">W12</strain>
    </source>
</reference>
<accession>A0A5J4KNF0</accession>
<evidence type="ECO:0000256" key="9">
    <source>
        <dbReference type="HAMAP-Rule" id="MF_01228"/>
    </source>
</evidence>
<comment type="subcellular location">
    <subcellularLocation>
        <location evidence="2 9">Cytoplasm</location>
    </subcellularLocation>
</comment>
<dbReference type="Gene3D" id="3.40.50.620">
    <property type="entry name" value="HUPs"/>
    <property type="match status" value="1"/>
</dbReference>
<feature type="domain" description="Methionyl/Valyl/Leucyl/Isoleucyl-tRNA synthetase anticodon-binding" evidence="11">
    <location>
        <begin position="408"/>
        <end position="491"/>
    </location>
</feature>
<keyword evidence="14" id="KW-1185">Reference proteome</keyword>
<evidence type="ECO:0000259" key="12">
    <source>
        <dbReference type="Pfam" id="PF09334"/>
    </source>
</evidence>
<dbReference type="Pfam" id="PF09334">
    <property type="entry name" value="tRNA-synt_1g"/>
    <property type="match status" value="2"/>
</dbReference>
<keyword evidence="8 9" id="KW-0030">Aminoacyl-tRNA synthetase</keyword>
<comment type="caution">
    <text evidence="13">The sequence shown here is derived from an EMBL/GenBank/DDBJ whole genome shotgun (WGS) entry which is preliminary data.</text>
</comment>
<feature type="domain" description="Methionyl/Leucyl tRNA synthetase" evidence="12">
    <location>
        <begin position="164"/>
        <end position="376"/>
    </location>
</feature>
<evidence type="ECO:0000256" key="6">
    <source>
        <dbReference type="ARBA" id="ARBA00022840"/>
    </source>
</evidence>
<dbReference type="CDD" id="cd07957">
    <property type="entry name" value="Anticodon_Ia_Met"/>
    <property type="match status" value="1"/>
</dbReference>
<dbReference type="PANTHER" id="PTHR43326">
    <property type="entry name" value="METHIONYL-TRNA SYNTHETASE"/>
    <property type="match status" value="1"/>
</dbReference>
<feature type="short sequence motif" description="'KMSKS' region" evidence="9">
    <location>
        <begin position="313"/>
        <end position="317"/>
    </location>
</feature>
<evidence type="ECO:0000256" key="2">
    <source>
        <dbReference type="ARBA" id="ARBA00004496"/>
    </source>
</evidence>
<dbReference type="InterPro" id="IPR014729">
    <property type="entry name" value="Rossmann-like_a/b/a_fold"/>
</dbReference>
<dbReference type="GO" id="GO:0005524">
    <property type="term" value="F:ATP binding"/>
    <property type="evidence" value="ECO:0007669"/>
    <property type="project" value="UniProtKB-UniRule"/>
</dbReference>
<feature type="binding site" evidence="9">
    <location>
        <position position="157"/>
    </location>
    <ligand>
        <name>Zn(2+)</name>
        <dbReference type="ChEBI" id="CHEBI:29105"/>
    </ligand>
</feature>
<protein>
    <recommendedName>
        <fullName evidence="9">Methionine--tRNA ligase</fullName>
        <ecNumber evidence="9">6.1.1.10</ecNumber>
    </recommendedName>
    <alternativeName>
        <fullName evidence="9">Methionyl-tRNA synthetase</fullName>
        <shortName evidence="9">MetRS</shortName>
    </alternativeName>
</protein>
<evidence type="ECO:0000313" key="13">
    <source>
        <dbReference type="EMBL" id="GER88712.1"/>
    </source>
</evidence>
<evidence type="ECO:0000313" key="14">
    <source>
        <dbReference type="Proteomes" id="UP000326912"/>
    </source>
</evidence>
<dbReference type="CDD" id="cd00814">
    <property type="entry name" value="MetRS_core"/>
    <property type="match status" value="1"/>
</dbReference>
<dbReference type="AlphaFoldDB" id="A0A5J4KNF0"/>
<dbReference type="HAMAP" id="MF_01228">
    <property type="entry name" value="Met_tRNA_synth_type2"/>
    <property type="match status" value="1"/>
</dbReference>
<dbReference type="InterPro" id="IPR015413">
    <property type="entry name" value="Methionyl/Leucyl_tRNA_Synth"/>
</dbReference>
<comment type="function">
    <text evidence="1 9">Is required not only for elongation of protein synthesis but also for the initiation of all mRNA translation through initiator tRNA(fMet) aminoacylation.</text>
</comment>
<dbReference type="Pfam" id="PF08264">
    <property type="entry name" value="Anticodon_1"/>
    <property type="match status" value="1"/>
</dbReference>